<organism evidence="1 2">
    <name type="scientific">Solanum commersonii</name>
    <name type="common">Commerson's wild potato</name>
    <name type="synonym">Commerson's nightshade</name>
    <dbReference type="NCBI Taxonomy" id="4109"/>
    <lineage>
        <taxon>Eukaryota</taxon>
        <taxon>Viridiplantae</taxon>
        <taxon>Streptophyta</taxon>
        <taxon>Embryophyta</taxon>
        <taxon>Tracheophyta</taxon>
        <taxon>Spermatophyta</taxon>
        <taxon>Magnoliopsida</taxon>
        <taxon>eudicotyledons</taxon>
        <taxon>Gunneridae</taxon>
        <taxon>Pentapetalae</taxon>
        <taxon>asterids</taxon>
        <taxon>lamiids</taxon>
        <taxon>Solanales</taxon>
        <taxon>Solanaceae</taxon>
        <taxon>Solanoideae</taxon>
        <taxon>Solaneae</taxon>
        <taxon>Solanum</taxon>
    </lineage>
</organism>
<accession>A0A9J5WNU5</accession>
<dbReference type="EMBL" id="JACXVP010000011">
    <property type="protein sequence ID" value="KAG5576855.1"/>
    <property type="molecule type" value="Genomic_DNA"/>
</dbReference>
<comment type="caution">
    <text evidence="1">The sequence shown here is derived from an EMBL/GenBank/DDBJ whole genome shotgun (WGS) entry which is preliminary data.</text>
</comment>
<keyword evidence="2" id="KW-1185">Reference proteome</keyword>
<evidence type="ECO:0000313" key="1">
    <source>
        <dbReference type="EMBL" id="KAG5576855.1"/>
    </source>
</evidence>
<dbReference type="Proteomes" id="UP000824120">
    <property type="component" value="Chromosome 11"/>
</dbReference>
<name>A0A9J5WNU5_SOLCO</name>
<evidence type="ECO:0000313" key="2">
    <source>
        <dbReference type="Proteomes" id="UP000824120"/>
    </source>
</evidence>
<gene>
    <name evidence="1" type="ORF">H5410_056989</name>
</gene>
<dbReference type="AlphaFoldDB" id="A0A9J5WNU5"/>
<protein>
    <submittedName>
        <fullName evidence="1">Uncharacterized protein</fullName>
    </submittedName>
</protein>
<reference evidence="1 2" key="1">
    <citation type="submission" date="2020-09" db="EMBL/GenBank/DDBJ databases">
        <title>De no assembly of potato wild relative species, Solanum commersonii.</title>
        <authorList>
            <person name="Cho K."/>
        </authorList>
    </citation>
    <scope>NUCLEOTIDE SEQUENCE [LARGE SCALE GENOMIC DNA]</scope>
    <source>
        <strain evidence="1">LZ3.2</strain>
        <tissue evidence="1">Leaf</tissue>
    </source>
</reference>
<sequence length="73" mass="8172">MSNNELMLLGDLVLLCRTTRRHADCTISSPIRSCPLRISTLEQKAITIPFVDLPTGLVVETKCAFEDTKPIKR</sequence>
<proteinExistence type="predicted"/>